<dbReference type="Gene3D" id="2.40.50.100">
    <property type="match status" value="1"/>
</dbReference>
<name>Q1QJ04_NITHX</name>
<dbReference type="Pfam" id="PF26002">
    <property type="entry name" value="Beta-barrel_AprE"/>
    <property type="match status" value="1"/>
</dbReference>
<feature type="transmembrane region" description="Helical" evidence="9">
    <location>
        <begin position="62"/>
        <end position="80"/>
    </location>
</feature>
<dbReference type="HOGENOM" id="CLU_023976_8_1_5"/>
<evidence type="ECO:0000256" key="10">
    <source>
        <dbReference type="SAM" id="MobiDB-lite"/>
    </source>
</evidence>
<keyword evidence="3 9" id="KW-0813">Transport</keyword>
<dbReference type="PRINTS" id="PR01490">
    <property type="entry name" value="RTXTOXIND"/>
</dbReference>
<evidence type="ECO:0000256" key="1">
    <source>
        <dbReference type="ARBA" id="ARBA00004377"/>
    </source>
</evidence>
<feature type="region of interest" description="Disordered" evidence="10">
    <location>
        <begin position="1"/>
        <end position="22"/>
    </location>
</feature>
<dbReference type="InterPro" id="IPR058982">
    <property type="entry name" value="Beta-barrel_AprE"/>
</dbReference>
<dbReference type="InterPro" id="IPR050739">
    <property type="entry name" value="MFP"/>
</dbReference>
<evidence type="ECO:0000259" key="11">
    <source>
        <dbReference type="Pfam" id="PF25994"/>
    </source>
</evidence>
<evidence type="ECO:0000256" key="7">
    <source>
        <dbReference type="ARBA" id="ARBA00022989"/>
    </source>
</evidence>
<evidence type="ECO:0000256" key="2">
    <source>
        <dbReference type="ARBA" id="ARBA00009477"/>
    </source>
</evidence>
<keyword evidence="8 9" id="KW-0472">Membrane</keyword>
<organism evidence="13 14">
    <name type="scientific">Nitrobacter hamburgensis (strain DSM 10229 / NCIMB 13809 / X14)</name>
    <dbReference type="NCBI Taxonomy" id="323097"/>
    <lineage>
        <taxon>Bacteria</taxon>
        <taxon>Pseudomonadati</taxon>
        <taxon>Pseudomonadota</taxon>
        <taxon>Alphaproteobacteria</taxon>
        <taxon>Hyphomicrobiales</taxon>
        <taxon>Nitrobacteraceae</taxon>
        <taxon>Nitrobacter</taxon>
    </lineage>
</organism>
<keyword evidence="14" id="KW-1185">Reference proteome</keyword>
<dbReference type="AlphaFoldDB" id="Q1QJ04"/>
<evidence type="ECO:0000256" key="6">
    <source>
        <dbReference type="ARBA" id="ARBA00022692"/>
    </source>
</evidence>
<gene>
    <name evidence="13" type="ordered locus">Nham_3047</name>
</gene>
<evidence type="ECO:0000313" key="13">
    <source>
        <dbReference type="EMBL" id="ABE63793.1"/>
    </source>
</evidence>
<feature type="domain" description="AprE-like beta-barrel" evidence="12">
    <location>
        <begin position="358"/>
        <end position="453"/>
    </location>
</feature>
<dbReference type="InterPro" id="IPR010129">
    <property type="entry name" value="T1SS_HlyD"/>
</dbReference>
<dbReference type="SUPFAM" id="SSF111369">
    <property type="entry name" value="HlyD-like secretion proteins"/>
    <property type="match status" value="1"/>
</dbReference>
<dbReference type="eggNOG" id="COG0845">
    <property type="taxonomic scope" value="Bacteria"/>
</dbReference>
<keyword evidence="7 9" id="KW-1133">Transmembrane helix</keyword>
<comment type="subcellular location">
    <subcellularLocation>
        <location evidence="1 9">Cell inner membrane</location>
        <topology evidence="1 9">Single-pass membrane protein</topology>
    </subcellularLocation>
</comment>
<dbReference type="NCBIfam" id="TIGR01843">
    <property type="entry name" value="type_I_hlyD"/>
    <property type="match status" value="1"/>
</dbReference>
<proteinExistence type="inferred from homology"/>
<dbReference type="PANTHER" id="PTHR30386">
    <property type="entry name" value="MEMBRANE FUSION SUBUNIT OF EMRAB-TOLC MULTIDRUG EFFLUX PUMP"/>
    <property type="match status" value="1"/>
</dbReference>
<evidence type="ECO:0000256" key="8">
    <source>
        <dbReference type="ARBA" id="ARBA00023136"/>
    </source>
</evidence>
<keyword evidence="4 9" id="KW-1003">Cell membrane</keyword>
<reference evidence="13 14" key="1">
    <citation type="submission" date="2006-03" db="EMBL/GenBank/DDBJ databases">
        <title>Complete sequence of chromosome of Nitrobacter hamburgensis X14.</title>
        <authorList>
            <consortium name="US DOE Joint Genome Institute"/>
            <person name="Copeland A."/>
            <person name="Lucas S."/>
            <person name="Lapidus A."/>
            <person name="Barry K."/>
            <person name="Detter J.C."/>
            <person name="Glavina del Rio T."/>
            <person name="Hammon N."/>
            <person name="Israni S."/>
            <person name="Dalin E."/>
            <person name="Tice H."/>
            <person name="Pitluck S."/>
            <person name="Chain P."/>
            <person name="Malfatti S."/>
            <person name="Shin M."/>
            <person name="Vergez L."/>
            <person name="Schmutz J."/>
            <person name="Larimer F."/>
            <person name="Land M."/>
            <person name="Hauser L."/>
            <person name="Kyrpides N."/>
            <person name="Ivanova N."/>
            <person name="Ward B."/>
            <person name="Arp D."/>
            <person name="Klotz M."/>
            <person name="Stein L."/>
            <person name="O'Mullan G."/>
            <person name="Starkenburg S."/>
            <person name="Sayavedra L."/>
            <person name="Poret-Peterson A.T."/>
            <person name="Gentry M.E."/>
            <person name="Bruce D."/>
            <person name="Richardson P."/>
        </authorList>
    </citation>
    <scope>NUCLEOTIDE SEQUENCE [LARGE SCALE GENOMIC DNA]</scope>
    <source>
        <strain evidence="14">DSM 10229 / NCIMB 13809 / X14</strain>
    </source>
</reference>
<dbReference type="Pfam" id="PF25994">
    <property type="entry name" value="HH_AprE"/>
    <property type="match status" value="1"/>
</dbReference>
<protein>
    <recommendedName>
        <fullName evidence="9">Membrane fusion protein (MFP) family protein</fullName>
    </recommendedName>
</protein>
<dbReference type="STRING" id="323097.Nham_3047"/>
<evidence type="ECO:0000256" key="3">
    <source>
        <dbReference type="ARBA" id="ARBA00022448"/>
    </source>
</evidence>
<dbReference type="GO" id="GO:0015031">
    <property type="term" value="P:protein transport"/>
    <property type="evidence" value="ECO:0007669"/>
    <property type="project" value="InterPro"/>
</dbReference>
<dbReference type="EMBL" id="CP000319">
    <property type="protein sequence ID" value="ABE63793.1"/>
    <property type="molecule type" value="Genomic_DNA"/>
</dbReference>
<sequence>MTSSNQRAPDSRTGKAPTPGFFARRRQSRLRAHAPLKPSIIAEFQSDAVEIEERAPPRVARITLYSVVALILAMVAWASLSSVETIVTARGKLIAISPNVAVQPLETSVIREIKVKVGDIVSKGQPLATLDPTFSQADTDQLRTRVTALDAAIKRLQSELSGGDYVAADSSNSDELLQEKLFRQRRAFYETSLRNYDAQIASAQANLKAGEDEEGLVRQRLETLQSIETMRSSLMEKKVGSRLNLLLSKDARLEVENNLARVVGSEADYKHRVEKARADRQVFADDFRRTAYQELVDTRAKQNSAAEELKKAERRRQLTVMAAPVDAVVLEIANRTVGSVVREAETLFVLVPRDTPLQAEVNVEGRDIGQISIGQPVRIKFDAFPFQKYGTGSGKVSVVSKDSFGAEAKSDGSHRAIPAYYRVLVDLDRARLRGQPAQFQMIPGMELTAEMKVGDRRVISYFLYPLIRGLDESIREP</sequence>
<keyword evidence="5 9" id="KW-0997">Cell inner membrane</keyword>
<keyword evidence="6 9" id="KW-0812">Transmembrane</keyword>
<dbReference type="InterPro" id="IPR058781">
    <property type="entry name" value="HH_AprE-like"/>
</dbReference>
<dbReference type="Proteomes" id="UP000001953">
    <property type="component" value="Chromosome"/>
</dbReference>
<accession>Q1QJ04</accession>
<dbReference type="Gene3D" id="1.10.287.470">
    <property type="entry name" value="Helix hairpin bin"/>
    <property type="match status" value="1"/>
</dbReference>
<evidence type="ECO:0000259" key="12">
    <source>
        <dbReference type="Pfam" id="PF26002"/>
    </source>
</evidence>
<dbReference type="RefSeq" id="WP_011511453.1">
    <property type="nucleotide sequence ID" value="NC_007964.1"/>
</dbReference>
<evidence type="ECO:0000313" key="14">
    <source>
        <dbReference type="Proteomes" id="UP000001953"/>
    </source>
</evidence>
<evidence type="ECO:0000256" key="5">
    <source>
        <dbReference type="ARBA" id="ARBA00022519"/>
    </source>
</evidence>
<feature type="domain" description="AprE-like long alpha-helical hairpin" evidence="11">
    <location>
        <begin position="135"/>
        <end position="313"/>
    </location>
</feature>
<evidence type="ECO:0000256" key="9">
    <source>
        <dbReference type="RuleBase" id="RU365093"/>
    </source>
</evidence>
<dbReference type="PANTHER" id="PTHR30386:SF26">
    <property type="entry name" value="TRANSPORT PROTEIN COMB"/>
    <property type="match status" value="1"/>
</dbReference>
<dbReference type="KEGG" id="nha:Nham_3047"/>
<dbReference type="Gene3D" id="2.40.30.170">
    <property type="match status" value="1"/>
</dbReference>
<dbReference type="GO" id="GO:0005886">
    <property type="term" value="C:plasma membrane"/>
    <property type="evidence" value="ECO:0007669"/>
    <property type="project" value="UniProtKB-SubCell"/>
</dbReference>
<comment type="similarity">
    <text evidence="2 9">Belongs to the membrane fusion protein (MFP) (TC 8.A.1) family.</text>
</comment>
<evidence type="ECO:0000256" key="4">
    <source>
        <dbReference type="ARBA" id="ARBA00022475"/>
    </source>
</evidence>